<organism evidence="1 2">
    <name type="scientific">Sandaracinobacteroides saxicola</name>
    <dbReference type="NCBI Taxonomy" id="2759707"/>
    <lineage>
        <taxon>Bacteria</taxon>
        <taxon>Pseudomonadati</taxon>
        <taxon>Pseudomonadota</taxon>
        <taxon>Alphaproteobacteria</taxon>
        <taxon>Sphingomonadales</taxon>
        <taxon>Sphingosinicellaceae</taxon>
        <taxon>Sandaracinobacteroides</taxon>
    </lineage>
</organism>
<keyword evidence="2" id="KW-1185">Reference proteome</keyword>
<sequence>MIRDAVVAAAERRMREDMRWMREVAALGRGAFARLAAFFPLASYRRRTPPLLFALVRLGAVMVEDCGPCTRIALKMALAEGVPPERLRAALDGKLVGDEELVHAFGRAVSASDPEAAMLGDRIERQLGRDVRTELALAAATVRVYPAIKRGLGLGGPCSLARFDDLC</sequence>
<dbReference type="SUPFAM" id="SSF69118">
    <property type="entry name" value="AhpD-like"/>
    <property type="match status" value="1"/>
</dbReference>
<dbReference type="Proteomes" id="UP000515292">
    <property type="component" value="Chromosome"/>
</dbReference>
<gene>
    <name evidence="1" type="ORF">H3309_13035</name>
</gene>
<dbReference type="InterPro" id="IPR029032">
    <property type="entry name" value="AhpD-like"/>
</dbReference>
<evidence type="ECO:0000313" key="2">
    <source>
        <dbReference type="Proteomes" id="UP000515292"/>
    </source>
</evidence>
<protein>
    <recommendedName>
        <fullName evidence="3">Carboxymuconolactone decarboxylase family protein</fullName>
    </recommendedName>
</protein>
<dbReference type="RefSeq" id="WP_182295117.1">
    <property type="nucleotide sequence ID" value="NZ_CP059851.1"/>
</dbReference>
<dbReference type="AlphaFoldDB" id="A0A7G5IFY0"/>
<dbReference type="KEGG" id="sand:H3309_13035"/>
<accession>A0A7G5IFY0</accession>
<evidence type="ECO:0000313" key="1">
    <source>
        <dbReference type="EMBL" id="QMW22272.1"/>
    </source>
</evidence>
<reference evidence="1 2" key="1">
    <citation type="submission" date="2020-07" db="EMBL/GenBank/DDBJ databases">
        <title>Complete genome sequence for Sandaracinobacter sp. M6.</title>
        <authorList>
            <person name="Tang Y."/>
            <person name="Liu Q."/>
            <person name="Guo Z."/>
            <person name="Lei P."/>
            <person name="Huang B."/>
        </authorList>
    </citation>
    <scope>NUCLEOTIDE SEQUENCE [LARGE SCALE GENOMIC DNA]</scope>
    <source>
        <strain evidence="1 2">M6</strain>
    </source>
</reference>
<proteinExistence type="predicted"/>
<dbReference type="EMBL" id="CP059851">
    <property type="protein sequence ID" value="QMW22272.1"/>
    <property type="molecule type" value="Genomic_DNA"/>
</dbReference>
<name>A0A7G5IFY0_9SPHN</name>
<evidence type="ECO:0008006" key="3">
    <source>
        <dbReference type="Google" id="ProtNLM"/>
    </source>
</evidence>